<reference evidence="7 8" key="1">
    <citation type="submission" date="2015-01" db="EMBL/GenBank/DDBJ databases">
        <title>The Genome Sequence of Rhinocladiella mackenzie CBS 650.93.</title>
        <authorList>
            <consortium name="The Broad Institute Genomics Platform"/>
            <person name="Cuomo C."/>
            <person name="de Hoog S."/>
            <person name="Gorbushina A."/>
            <person name="Stielow B."/>
            <person name="Teixiera M."/>
            <person name="Abouelleil A."/>
            <person name="Chapman S.B."/>
            <person name="Priest M."/>
            <person name="Young S.K."/>
            <person name="Wortman J."/>
            <person name="Nusbaum C."/>
            <person name="Birren B."/>
        </authorList>
    </citation>
    <scope>NUCLEOTIDE SEQUENCE [LARGE SCALE GENOMIC DNA]</scope>
    <source>
        <strain evidence="7 8">CBS 650.93</strain>
    </source>
</reference>
<sequence length="390" mass="43169">MAHVLIAKLLKRQLLGGDSSSEDEEDCPSNFDDDSQADPIVGDTTFHQIMMYTSIGCAIVTVIVSFFLVWGQMSNYREPRVQKQLIRVILTAPVFAVLCMLGVASYRLTHYVEPLAEFYEVFTLVALFLLFIAYLVPSTQWHTQVAFFSNPKHGGFKFFKKRYIFVMQVVPGRITTTIAALAINVMKCRGSGGSSFDAAQAIISIVNAVQLILAISGIFPFLMKQRATLKLTDPQIMGKLISVKVIVVVQIVVHLVLQILSWTGSLEPTATLSYNDLNLGLSVFLTTILAMITAFLMVPYFRPRQFERKPLADLSGTEYGPSHHFEYEEDGSIKMGGGSVPADVKPKASRFRAILDTINILDVLQGVGRACKLLGHRNGYSLPSHQNGHS</sequence>
<feature type="transmembrane region" description="Helical" evidence="6">
    <location>
        <begin position="85"/>
        <end position="106"/>
    </location>
</feature>
<dbReference type="GO" id="GO:0016020">
    <property type="term" value="C:membrane"/>
    <property type="evidence" value="ECO:0007669"/>
    <property type="project" value="UniProtKB-SubCell"/>
</dbReference>
<name>A0A0D2IFV0_9EURO</name>
<feature type="transmembrane region" description="Helical" evidence="6">
    <location>
        <begin position="163"/>
        <end position="186"/>
    </location>
</feature>
<evidence type="ECO:0000256" key="3">
    <source>
        <dbReference type="ARBA" id="ARBA00022989"/>
    </source>
</evidence>
<evidence type="ECO:0008006" key="9">
    <source>
        <dbReference type="Google" id="ProtNLM"/>
    </source>
</evidence>
<evidence type="ECO:0000256" key="2">
    <source>
        <dbReference type="ARBA" id="ARBA00022692"/>
    </source>
</evidence>
<evidence type="ECO:0000313" key="8">
    <source>
        <dbReference type="Proteomes" id="UP000053617"/>
    </source>
</evidence>
<dbReference type="HOGENOM" id="CLU_709835_0_0_1"/>
<keyword evidence="8" id="KW-1185">Reference proteome</keyword>
<dbReference type="RefSeq" id="XP_013271825.1">
    <property type="nucleotide sequence ID" value="XM_013416371.1"/>
</dbReference>
<comment type="subcellular location">
    <subcellularLocation>
        <location evidence="1">Membrane</location>
        <topology evidence="1">Multi-pass membrane protein</topology>
    </subcellularLocation>
</comment>
<evidence type="ECO:0000256" key="4">
    <source>
        <dbReference type="ARBA" id="ARBA00023136"/>
    </source>
</evidence>
<dbReference type="OrthoDB" id="5348404at2759"/>
<dbReference type="STRING" id="1442369.A0A0D2IFV0"/>
<dbReference type="VEuPathDB" id="FungiDB:Z518_05559"/>
<dbReference type="PANTHER" id="PTHR23423">
    <property type="entry name" value="ORGANIC SOLUTE TRANSPORTER-RELATED"/>
    <property type="match status" value="1"/>
</dbReference>
<keyword evidence="4 6" id="KW-0472">Membrane</keyword>
<dbReference type="EMBL" id="KN847478">
    <property type="protein sequence ID" value="KIX04689.1"/>
    <property type="molecule type" value="Genomic_DNA"/>
</dbReference>
<feature type="transmembrane region" description="Helical" evidence="6">
    <location>
        <begin position="49"/>
        <end position="73"/>
    </location>
</feature>
<protein>
    <recommendedName>
        <fullName evidence="9">Organic solute transporter Ostalpha</fullName>
    </recommendedName>
</protein>
<feature type="transmembrane region" description="Helical" evidence="6">
    <location>
        <begin position="198"/>
        <end position="222"/>
    </location>
</feature>
<dbReference type="GeneID" id="25293630"/>
<proteinExistence type="predicted"/>
<keyword evidence="2 6" id="KW-0812">Transmembrane</keyword>
<dbReference type="AlphaFoldDB" id="A0A0D2IFV0"/>
<dbReference type="Proteomes" id="UP000053617">
    <property type="component" value="Unassembled WGS sequence"/>
</dbReference>
<evidence type="ECO:0000256" key="6">
    <source>
        <dbReference type="SAM" id="Phobius"/>
    </source>
</evidence>
<feature type="region of interest" description="Disordered" evidence="5">
    <location>
        <begin position="17"/>
        <end position="38"/>
    </location>
</feature>
<keyword evidence="3 6" id="KW-1133">Transmembrane helix</keyword>
<evidence type="ECO:0000256" key="1">
    <source>
        <dbReference type="ARBA" id="ARBA00004141"/>
    </source>
</evidence>
<dbReference type="InterPro" id="IPR005178">
    <property type="entry name" value="Ostalpha/TMEM184C"/>
</dbReference>
<feature type="transmembrane region" description="Helical" evidence="6">
    <location>
        <begin position="281"/>
        <end position="301"/>
    </location>
</feature>
<feature type="transmembrane region" description="Helical" evidence="6">
    <location>
        <begin position="118"/>
        <end position="136"/>
    </location>
</feature>
<dbReference type="SMART" id="SM01417">
    <property type="entry name" value="Solute_trans_a"/>
    <property type="match status" value="1"/>
</dbReference>
<dbReference type="Pfam" id="PF03619">
    <property type="entry name" value="Solute_trans_a"/>
    <property type="match status" value="1"/>
</dbReference>
<organism evidence="7 8">
    <name type="scientific">Rhinocladiella mackenziei CBS 650.93</name>
    <dbReference type="NCBI Taxonomy" id="1442369"/>
    <lineage>
        <taxon>Eukaryota</taxon>
        <taxon>Fungi</taxon>
        <taxon>Dikarya</taxon>
        <taxon>Ascomycota</taxon>
        <taxon>Pezizomycotina</taxon>
        <taxon>Eurotiomycetes</taxon>
        <taxon>Chaetothyriomycetidae</taxon>
        <taxon>Chaetothyriales</taxon>
        <taxon>Herpotrichiellaceae</taxon>
        <taxon>Rhinocladiella</taxon>
    </lineage>
</organism>
<feature type="compositionally biased region" description="Acidic residues" evidence="5">
    <location>
        <begin position="20"/>
        <end position="36"/>
    </location>
</feature>
<gene>
    <name evidence="7" type="ORF">Z518_05559</name>
</gene>
<accession>A0A0D2IFV0</accession>
<feature type="transmembrane region" description="Helical" evidence="6">
    <location>
        <begin position="243"/>
        <end position="261"/>
    </location>
</feature>
<evidence type="ECO:0000313" key="7">
    <source>
        <dbReference type="EMBL" id="KIX04689.1"/>
    </source>
</evidence>
<evidence type="ECO:0000256" key="5">
    <source>
        <dbReference type="SAM" id="MobiDB-lite"/>
    </source>
</evidence>